<proteinExistence type="predicted"/>
<dbReference type="InterPro" id="IPR050708">
    <property type="entry name" value="T6SS_VgrG/RHS"/>
</dbReference>
<dbReference type="STRING" id="1124188.SAMN05444377_101462"/>
<dbReference type="NCBIfam" id="TIGR03696">
    <property type="entry name" value="Rhs_assc_core"/>
    <property type="match status" value="1"/>
</dbReference>
<evidence type="ECO:0000256" key="1">
    <source>
        <dbReference type="SAM" id="MobiDB-lite"/>
    </source>
</evidence>
<dbReference type="RefSeq" id="WP_083544706.1">
    <property type="nucleotide sequence ID" value="NZ_FQVQ01000001.1"/>
</dbReference>
<dbReference type="PANTHER" id="PTHR32305:SF15">
    <property type="entry name" value="PROTEIN RHSA-RELATED"/>
    <property type="match status" value="1"/>
</dbReference>
<dbReference type="EMBL" id="FQVQ01000001">
    <property type="protein sequence ID" value="SHE86096.1"/>
    <property type="molecule type" value="Genomic_DNA"/>
</dbReference>
<dbReference type="AlphaFoldDB" id="A0A1M4WXY6"/>
<dbReference type="Proteomes" id="UP000184147">
    <property type="component" value="Unassembled WGS sequence"/>
</dbReference>
<evidence type="ECO:0000313" key="2">
    <source>
        <dbReference type="EMBL" id="SHE86096.1"/>
    </source>
</evidence>
<dbReference type="OrthoDB" id="1274715at2"/>
<sequence>MAEQRGQHYYNSPYKFNGKELDEETGLYYYGARYYNPKVSIWLSVDPHAERYPSWSPYNFVFNNPLIFIDPDGRDPIYGKNFWGNVKLIGDDGKTDGKSYLVRGDVKKDVKAATKEGQNYTGALIEGKNVMNIPTGGVMDDVVNSVNDTEKSGKENGGHSFIGDANATRWDEGPAAQPYKDQEGNEGARAQLIMFKINGKTQKPKDASNMEFWWHVHPNVTINGVSLGSSNPTDPADFNGQKSVQSIGFKGNSFVIGVRTGTVTFFTVDSKGNNKILMTVKYSDFKKMGGK</sequence>
<evidence type="ECO:0000313" key="3">
    <source>
        <dbReference type="Proteomes" id="UP000184147"/>
    </source>
</evidence>
<reference evidence="2 3" key="1">
    <citation type="submission" date="2016-11" db="EMBL/GenBank/DDBJ databases">
        <authorList>
            <person name="Jaros S."/>
            <person name="Januszkiewicz K."/>
            <person name="Wedrychowicz H."/>
        </authorList>
    </citation>
    <scope>NUCLEOTIDE SEQUENCE [LARGE SCALE GENOMIC DNA]</scope>
    <source>
        <strain evidence="2 3">DSM 25660</strain>
    </source>
</reference>
<dbReference type="Gene3D" id="2.180.10.10">
    <property type="entry name" value="RHS repeat-associated core"/>
    <property type="match status" value="1"/>
</dbReference>
<feature type="region of interest" description="Disordered" evidence="1">
    <location>
        <begin position="150"/>
        <end position="169"/>
    </location>
</feature>
<dbReference type="InterPro" id="IPR022385">
    <property type="entry name" value="Rhs_assc_core"/>
</dbReference>
<gene>
    <name evidence="2" type="ORF">SAMN05444377_101462</name>
</gene>
<keyword evidence="3" id="KW-1185">Reference proteome</keyword>
<accession>A0A1M4WXY6</accession>
<dbReference type="PANTHER" id="PTHR32305">
    <property type="match status" value="1"/>
</dbReference>
<name>A0A1M4WXY6_9FLAO</name>
<protein>
    <submittedName>
        <fullName evidence="2">RHS repeat-associated core domain-containing protein</fullName>
    </submittedName>
</protein>
<organism evidence="2 3">
    <name type="scientific">Flavobacterium fontis</name>
    <dbReference type="NCBI Taxonomy" id="1124188"/>
    <lineage>
        <taxon>Bacteria</taxon>
        <taxon>Pseudomonadati</taxon>
        <taxon>Bacteroidota</taxon>
        <taxon>Flavobacteriia</taxon>
        <taxon>Flavobacteriales</taxon>
        <taxon>Flavobacteriaceae</taxon>
        <taxon>Flavobacterium</taxon>
    </lineage>
</organism>